<dbReference type="SUPFAM" id="SSF49373">
    <property type="entry name" value="Invasin/intimin cell-adhesion fragments"/>
    <property type="match status" value="3"/>
</dbReference>
<dbReference type="InterPro" id="IPR038177">
    <property type="entry name" value="IAT_beta_sf"/>
</dbReference>
<evidence type="ECO:0000313" key="5">
    <source>
        <dbReference type="Proteomes" id="UP001529514"/>
    </source>
</evidence>
<dbReference type="Pfam" id="PF11924">
    <property type="entry name" value="IAT_beta"/>
    <property type="match status" value="1"/>
</dbReference>
<protein>
    <recommendedName>
        <fullName evidence="3">Big-1 domain-containing protein</fullName>
    </recommendedName>
</protein>
<dbReference type="PANTHER" id="PTHR39576">
    <property type="entry name" value="ATTACHING AND EFFACING PROTEIN HOMOLOG-RELATED-RELATED"/>
    <property type="match status" value="1"/>
</dbReference>
<dbReference type="Proteomes" id="UP001529514">
    <property type="component" value="Chromosome"/>
</dbReference>
<dbReference type="InterPro" id="IPR008964">
    <property type="entry name" value="Invasin/intimin_cell_adhesion"/>
</dbReference>
<dbReference type="InterPro" id="IPR003344">
    <property type="entry name" value="Big_1_dom"/>
</dbReference>
<dbReference type="Gene3D" id="2.40.160.160">
    <property type="entry name" value="Inverse autotransporter, beta-domain"/>
    <property type="match status" value="1"/>
</dbReference>
<dbReference type="Pfam" id="PF02369">
    <property type="entry name" value="Big_1"/>
    <property type="match status" value="1"/>
</dbReference>
<sequence>MLLYIGKGTVLFFFLYTLMVPYTITSSFADSHLTSEKIYTKKTDGKDNISVRVNESSKKNRVKKNDRTADSNTPSIIAKNIQMAGNILSSSPAELAEQAKSYAIGQFNNTISSGAQKWLSQFGTVRINFGLDKKGTLKNNSFDLLLPLYDNKADWLFFSQLGYRNKDSRDTMNVGLGGRYFSQNWMYGLNTFYDYDLTGKNQRLGLGGEIGGDYIKLSANTYYRLTNWKDSRNFVGYYERPANGYDINGEFFLPTYPHLGAKLTYEQYFGDNVTLFNRDTKQKNPNLAKLGLTYTPVPLFTLGMDYKQGGSGHSETQFLANFNYKLGVPLSVQLSPENVAVARTLAGSRYDLIERNNHIVLEHQKKPIAQLSLPETIVGYSQSQHEITVKLSSNAFVKQIHWATNQDFEQHGGKLSSHVGHIIKITLPTYLSGDNQNNNYPIYALAELEDGQKSAPVAMRVIVRPFMLKKQEEAYFTPAGPLPATGNKKDGYTFNPVITFDTVNGTPIKNATISHVQWITDPKIGSDTGLQWIDWEPSDSVALDENGYFKRKPVLISSRLHKDVKVYLQLDSQSPQLVGEVSFDENPASFHVDKVEVLPSVPSLIANGSQAYTYSAVVLDSDNNPVRNQKIANVNWSKDKDHDGLIWNPLNGEVKTDEEGKLTTSLASTKEIKDVTVSLAIGSHKPVPAGQPVSFIVDTPKYHISSNIVNIDQAGSLIANGQNFYTYMAIIIDSQGNKVKNQKIANVKWSIKQGKNDVSSNPNLTFTTSGDTTGNQGELIAYLRSKEAIQDVLVSLSTEGQDPVPAQRPVTFTADTSKYRIKMVSVEPPGTGSLVANDQDTYTYKAVIIDSEKNPVLKQKITGVKWRVTTKDGHDLSSNQDFMLTDDGDTTGNQGELIAYLKSKEAIQDVLVSLAIEGQDPVPAQRPVTFTADTSKYRIKMVSVEPPGTGSLVANDQDTYTYKAVIIDSEKNPVLKQKITGVKWRVTTKDGHDLSSNQDFMLTDDGDTTGNQGELIAYLKSKEAIQDVLVSLAIEGQDPVPAQRPVTFTADTSKYRIKIVSVEPPGTGSLVANDQDTYTYKAVIIDSEKNPVLKQKITGVKWRVTTKDGHDLSSNQDFTLTDDGDTTGNQGELIAYLKSKEAIQDVLVSLAIEGQDPVPAQRPVTFTADTSKYRIKIVSVEPPGTGSLVANDQDTYTYKAVIIDSEKNSVLKQKITGVKWRVTTKDGHDLSSNQDFTLTDDGDTTGNQGELIAYLKSKEAIQDVLVSLSIEGQDPVPAQRPVTFTADTSKYRIKIVSVEPPGTGSLVANDQDTYTYKAVIIDSEKNSVLKQKITGVKWRVTTKDGHDLSSNQDFTLTDDGDTTGNQGELIAYLKSKEAIQDVLVSLSIEGQDPVPAQRPVTFTADTQDYRISGDIQVSPSGTLTADGAQKYTYTAAIVGIDGKPVQGGEIIHNATWKIEHPANPNAYGLILDQSDMTIDGKGQLTATLTSTKAINGVVVSLTVGKQKPIQAKPAVDFKPKQVSIAVTPPSPILVGKNYTLTVNVKDATGNNSEPNKKVNWSLKTPNQKGVTLNPTISTTQGDGTASTTLTSTQAQTVTVEASVEGVETVKSVDVEFKWPTIQKPTVAEKTGTVPADGDKNPQHAYHYTAHVFGADGTTPYTEQDIKFKWRLKSEKGSTPKNTWLSEPGEVTVQPDGTLKVQLLSSQENPVVTGAIVCLVAVDEKSAEISETEQCAEAVDFKKPLEFFEITHLKVDGFNPNNPRLGDGNHSYTYTATIIQKNGNQIRTPSDGDKIDAKWDTNFKAGKMYNNKPEWEIKSNNTVRNGQITAVLTSSVGIGNIEKNQVSNGLIVTLSVPNGEKNSSKEADAVVFEPVTQTEAWLHVFSDKKPDGNLYKEQNRPYNVFDGLKAQLVDKLTGKPISQSNDEVEITGGQIGNLGNQDSNNKGVIRFSFPEGKTTLEMTVQKPNYARYRYNYHFDIKRYFLDNNTIDLIGTDSDADCAGGVSGNEIKNITNIDLVDGDNSLTKEFPDSFNWGILDYFDPTGTVSVIVPTYDGSTKSLFDLRTDRILQDDNGKGYLLCVIHSDI</sequence>
<dbReference type="PANTHER" id="PTHR39576:SF2">
    <property type="entry name" value="ATTACHING AND EFFACING PROTEIN HOMOLOG-RELATED"/>
    <property type="match status" value="1"/>
</dbReference>
<dbReference type="Gene3D" id="2.60.40.10">
    <property type="entry name" value="Immunoglobulins"/>
    <property type="match status" value="6"/>
</dbReference>
<evidence type="ECO:0000259" key="3">
    <source>
        <dbReference type="SMART" id="SM00634"/>
    </source>
</evidence>
<feature type="domain" description="Big-1" evidence="3">
    <location>
        <begin position="593"/>
        <end position="688"/>
    </location>
</feature>
<dbReference type="InterPro" id="IPR013783">
    <property type="entry name" value="Ig-like_fold"/>
</dbReference>
<dbReference type="InterPro" id="IPR051715">
    <property type="entry name" value="Intimin-Invasin_domain"/>
</dbReference>
<evidence type="ECO:0000256" key="2">
    <source>
        <dbReference type="SAM" id="MobiDB-lite"/>
    </source>
</evidence>
<evidence type="ECO:0000256" key="1">
    <source>
        <dbReference type="ARBA" id="ARBA00010116"/>
    </source>
</evidence>
<proteinExistence type="inferred from homology"/>
<dbReference type="EMBL" id="AP028978">
    <property type="protein sequence ID" value="BET97073.1"/>
    <property type="molecule type" value="Genomic_DNA"/>
</dbReference>
<dbReference type="PRINTS" id="PR01369">
    <property type="entry name" value="INTIMIN"/>
</dbReference>
<keyword evidence="5" id="KW-1185">Reference proteome</keyword>
<dbReference type="SMART" id="SM00634">
    <property type="entry name" value="BID_1"/>
    <property type="match status" value="2"/>
</dbReference>
<dbReference type="InterPro" id="IPR024519">
    <property type="entry name" value="IAT_beta"/>
</dbReference>
<gene>
    <name evidence="4" type="ORF">TCT1_19940</name>
</gene>
<accession>A0ABM8JWJ9</accession>
<evidence type="ECO:0000313" key="4">
    <source>
        <dbReference type="EMBL" id="BET97073.1"/>
    </source>
</evidence>
<dbReference type="InterPro" id="IPR003535">
    <property type="entry name" value="Intimin/invasin_bac"/>
</dbReference>
<name>A0ABM8JWJ9_9GAMM</name>
<organism evidence="4 5">
    <name type="scientific">Xenorhabdus taiwanensis</name>
    <dbReference type="NCBI Taxonomy" id="3085177"/>
    <lineage>
        <taxon>Bacteria</taxon>
        <taxon>Pseudomonadati</taxon>
        <taxon>Pseudomonadota</taxon>
        <taxon>Gammaproteobacteria</taxon>
        <taxon>Enterobacterales</taxon>
        <taxon>Morganellaceae</taxon>
        <taxon>Xenorhabdus</taxon>
    </lineage>
</organism>
<comment type="similarity">
    <text evidence="1">Belongs to the intimin/invasin family.</text>
</comment>
<feature type="region of interest" description="Disordered" evidence="2">
    <location>
        <begin position="1562"/>
        <end position="1589"/>
    </location>
</feature>
<reference evidence="4 5" key="1">
    <citation type="submission" date="2023-10" db="EMBL/GenBank/DDBJ databases">
        <title>Xenorhabdus taiwanensis sp. nov., a symbiotic bacterium associated with the entomopathogenic nematode Steinernema taiwanensis.</title>
        <authorList>
            <person name="Tseng C.T."/>
            <person name="Shu H.Y."/>
            <person name="Chen M.H."/>
            <person name="Fang Y.J."/>
            <person name="Wu T.L."/>
            <person name="Lin Y.C."/>
            <person name="Huang C.J."/>
        </authorList>
    </citation>
    <scope>NUCLEOTIDE SEQUENCE [LARGE SCALE GENOMIC DNA]</scope>
    <source>
        <strain evidence="4 5">TCT-1</strain>
    </source>
</reference>
<feature type="domain" description="Big-1" evidence="3">
    <location>
        <begin position="1520"/>
        <end position="1612"/>
    </location>
</feature>
<feature type="compositionally biased region" description="Polar residues" evidence="2">
    <location>
        <begin position="1562"/>
        <end position="1583"/>
    </location>
</feature>